<keyword evidence="1" id="KW-0472">Membrane</keyword>
<evidence type="ECO:0000313" key="2">
    <source>
        <dbReference type="EMBL" id="KAJ4163856.1"/>
    </source>
</evidence>
<name>A0A9W8UQP6_AKAMU</name>
<sequence>MSDKALLNMSVLDAPIADSTKAALEGAFWDCEGAQLDLADISLNRYWSFYQSECAKALHEGGQHIATRTHQDIAECVRRLRSGEERHVIKTHLRSNLTTLHANEDEILENAIDLAASVLLMMNFCSYTYGFSGRRWLNWNNGSSLQTLLRDFFHDSCTESRKDTTNLEKIFTAHNMTRIAGLEVIWTDNMLDHLRLTDDDQRVHIFHHASFLEVQKQSPNSLLPPGLADETLRTLALMIPSSDPATRKWFAKLPNYQDLDKRAFRYMRLKTDDRQLGKFPFWRERLLMLKQVFDEAQPQSLSQWWYDRRNGVQWYTFWVAVLVLLLTVVFGLVQSIEGGLQVYASFKALGPGVS</sequence>
<accession>A0A9W8UQP6</accession>
<keyword evidence="1" id="KW-1133">Transmembrane helix</keyword>
<reference evidence="2" key="1">
    <citation type="journal article" date="2023" name="Access Microbiol">
        <title>De-novo genome assembly for Akanthomyces muscarius, a biocontrol agent of insect agricultural pests.</title>
        <authorList>
            <person name="Erdos Z."/>
            <person name="Studholme D.J."/>
            <person name="Raymond B."/>
            <person name="Sharma M."/>
        </authorList>
    </citation>
    <scope>NUCLEOTIDE SEQUENCE</scope>
    <source>
        <strain evidence="2">Ve6</strain>
    </source>
</reference>
<dbReference type="Proteomes" id="UP001144673">
    <property type="component" value="Chromosome 1"/>
</dbReference>
<comment type="caution">
    <text evidence="2">The sequence shown here is derived from an EMBL/GenBank/DDBJ whole genome shotgun (WGS) entry which is preliminary data.</text>
</comment>
<dbReference type="RefSeq" id="XP_056058771.1">
    <property type="nucleotide sequence ID" value="XM_056203298.1"/>
</dbReference>
<evidence type="ECO:0000256" key="1">
    <source>
        <dbReference type="SAM" id="Phobius"/>
    </source>
</evidence>
<dbReference type="EMBL" id="JAJHUN010000001">
    <property type="protein sequence ID" value="KAJ4163856.1"/>
    <property type="molecule type" value="Genomic_DNA"/>
</dbReference>
<keyword evidence="1" id="KW-0812">Transmembrane</keyword>
<dbReference type="AlphaFoldDB" id="A0A9W8UQP6"/>
<protein>
    <submittedName>
        <fullName evidence="2">Uncharacterized protein</fullName>
    </submittedName>
</protein>
<evidence type="ECO:0000313" key="3">
    <source>
        <dbReference type="Proteomes" id="UP001144673"/>
    </source>
</evidence>
<organism evidence="2 3">
    <name type="scientific">Akanthomyces muscarius</name>
    <name type="common">Entomopathogenic fungus</name>
    <name type="synonym">Lecanicillium muscarium</name>
    <dbReference type="NCBI Taxonomy" id="2231603"/>
    <lineage>
        <taxon>Eukaryota</taxon>
        <taxon>Fungi</taxon>
        <taxon>Dikarya</taxon>
        <taxon>Ascomycota</taxon>
        <taxon>Pezizomycotina</taxon>
        <taxon>Sordariomycetes</taxon>
        <taxon>Hypocreomycetidae</taxon>
        <taxon>Hypocreales</taxon>
        <taxon>Cordycipitaceae</taxon>
        <taxon>Akanthomyces</taxon>
    </lineage>
</organism>
<feature type="transmembrane region" description="Helical" evidence="1">
    <location>
        <begin position="314"/>
        <end position="333"/>
    </location>
</feature>
<dbReference type="GeneID" id="80892719"/>
<keyword evidence="3" id="KW-1185">Reference proteome</keyword>
<gene>
    <name evidence="2" type="ORF">LMH87_005560</name>
</gene>
<dbReference type="KEGG" id="amus:LMH87_005560"/>
<proteinExistence type="predicted"/>